<evidence type="ECO:0000313" key="2">
    <source>
        <dbReference type="Proteomes" id="UP000694547"/>
    </source>
</evidence>
<reference evidence="1 2" key="1">
    <citation type="submission" date="2018-10" db="EMBL/GenBank/DDBJ databases">
        <title>Improved assembly of the deer mouse Peromyscus maniculatus genome.</title>
        <authorList>
            <person name="Lassance J.-M."/>
            <person name="Hoekstra H.E."/>
        </authorList>
    </citation>
    <scope>NUCLEOTIDE SEQUENCE [LARGE SCALE GENOMIC DNA]</scope>
</reference>
<evidence type="ECO:0000313" key="1">
    <source>
        <dbReference type="Ensembl" id="ENSPEMP00000036100.1"/>
    </source>
</evidence>
<dbReference type="AlphaFoldDB" id="A0A8C8W5L5"/>
<accession>A0A8C8W5L5</accession>
<sequence length="252" mass="29366">MSTNRTPTGTREYMGTDRWVATMWGDRRFSCFIFTRRSFPKLLKSFRRFWNTVKRWFAKIKEEEEPISAAECIFHREKITELGQTLKNTALSLEKRALAAQKIGLLAFTGGLSAAQFASEYMREVALLLQSEKVMSSKTKILLLQSVACWCYLNPASQKRAKQLQFIPIFITFFETPFHSTIKSEVNSHRLVQFWICYALSAMTCNNLAVMKELRSYSSLKYHLQILAMENWTGWSENFAEVLYFLVGFHRN</sequence>
<dbReference type="Proteomes" id="UP000694547">
    <property type="component" value="Chromosome 5"/>
</dbReference>
<name>A0A8C8W5L5_PERMB</name>
<dbReference type="Pfam" id="PF17822">
    <property type="entry name" value="ARMH2"/>
    <property type="match status" value="1"/>
</dbReference>
<protein>
    <submittedName>
        <fullName evidence="1">Armadillo-like helical domain containing 2</fullName>
    </submittedName>
</protein>
<keyword evidence="2" id="KW-1185">Reference proteome</keyword>
<reference evidence="1" key="3">
    <citation type="submission" date="2025-09" db="UniProtKB">
        <authorList>
            <consortium name="Ensembl"/>
        </authorList>
    </citation>
    <scope>IDENTIFICATION</scope>
</reference>
<organism evidence="1 2">
    <name type="scientific">Peromyscus maniculatus bairdii</name>
    <name type="common">Prairie deer mouse</name>
    <dbReference type="NCBI Taxonomy" id="230844"/>
    <lineage>
        <taxon>Eukaryota</taxon>
        <taxon>Metazoa</taxon>
        <taxon>Chordata</taxon>
        <taxon>Craniata</taxon>
        <taxon>Vertebrata</taxon>
        <taxon>Euteleostomi</taxon>
        <taxon>Mammalia</taxon>
        <taxon>Eutheria</taxon>
        <taxon>Euarchontoglires</taxon>
        <taxon>Glires</taxon>
        <taxon>Rodentia</taxon>
        <taxon>Myomorpha</taxon>
        <taxon>Muroidea</taxon>
        <taxon>Cricetidae</taxon>
        <taxon>Neotominae</taxon>
        <taxon>Peromyscus</taxon>
    </lineage>
</organism>
<dbReference type="InterPro" id="IPR040268">
    <property type="entry name" value="ARMH2"/>
</dbReference>
<proteinExistence type="predicted"/>
<dbReference type="GeneTree" id="ENSGT00530000068834"/>
<dbReference type="PANTHER" id="PTHR37679:SF1">
    <property type="entry name" value="ARMADILLO-LIKE HELICAL DOMAIN-CONTAINING PROTEIN 2"/>
    <property type="match status" value="1"/>
</dbReference>
<dbReference type="PANTHER" id="PTHR37679">
    <property type="entry name" value="ARMADILLO-LIKE HELICAL DOMAIN-CONTAINING PROTEIN 2"/>
    <property type="match status" value="1"/>
</dbReference>
<reference evidence="1" key="2">
    <citation type="submission" date="2025-08" db="UniProtKB">
        <authorList>
            <consortium name="Ensembl"/>
        </authorList>
    </citation>
    <scope>IDENTIFICATION</scope>
</reference>
<dbReference type="Ensembl" id="ENSPEMT00000039324.1">
    <property type="protein sequence ID" value="ENSPEMP00000036100.1"/>
    <property type="gene ID" value="ENSPEMG00000026805.1"/>
</dbReference>